<evidence type="ECO:0000256" key="2">
    <source>
        <dbReference type="SAM" id="Phobius"/>
    </source>
</evidence>
<keyword evidence="4" id="KW-1185">Reference proteome</keyword>
<dbReference type="FunFam" id="3.90.550.50:FF:000061">
    <property type="entry name" value="AT4g00300 protein"/>
    <property type="match status" value="1"/>
</dbReference>
<keyword evidence="2" id="KW-1133">Transmembrane helix</keyword>
<evidence type="ECO:0000313" key="4">
    <source>
        <dbReference type="Proteomes" id="UP000077755"/>
    </source>
</evidence>
<feature type="compositionally biased region" description="Low complexity" evidence="1">
    <location>
        <begin position="96"/>
        <end position="108"/>
    </location>
</feature>
<proteinExistence type="predicted"/>
<gene>
    <name evidence="3" type="ORF">DCAR_0726934</name>
</gene>
<organism evidence="3 4">
    <name type="scientific">Daucus carota subsp. sativus</name>
    <name type="common">Carrot</name>
    <dbReference type="NCBI Taxonomy" id="79200"/>
    <lineage>
        <taxon>Eukaryota</taxon>
        <taxon>Viridiplantae</taxon>
        <taxon>Streptophyta</taxon>
        <taxon>Embryophyta</taxon>
        <taxon>Tracheophyta</taxon>
        <taxon>Spermatophyta</taxon>
        <taxon>Magnoliopsida</taxon>
        <taxon>eudicotyledons</taxon>
        <taxon>Gunneridae</taxon>
        <taxon>Pentapetalae</taxon>
        <taxon>asterids</taxon>
        <taxon>campanulids</taxon>
        <taxon>Apiales</taxon>
        <taxon>Apiaceae</taxon>
        <taxon>Apioideae</taxon>
        <taxon>Scandiceae</taxon>
        <taxon>Daucinae</taxon>
        <taxon>Daucus</taxon>
        <taxon>Daucus sect. Daucus</taxon>
    </lineage>
</organism>
<protein>
    <submittedName>
        <fullName evidence="3">Uncharacterized protein</fullName>
    </submittedName>
</protein>
<name>A0A164SMM8_DAUCS</name>
<dbReference type="EMBL" id="CP093349">
    <property type="protein sequence ID" value="WOH07504.1"/>
    <property type="molecule type" value="Genomic_DNA"/>
</dbReference>
<dbReference type="AlphaFoldDB" id="A0A164SMM8"/>
<evidence type="ECO:0000256" key="1">
    <source>
        <dbReference type="SAM" id="MobiDB-lite"/>
    </source>
</evidence>
<dbReference type="OMA" id="SANDSCE"/>
<keyword evidence="2" id="KW-0812">Transmembrane</keyword>
<dbReference type="Pfam" id="PF04646">
    <property type="entry name" value="DUF604"/>
    <property type="match status" value="1"/>
</dbReference>
<feature type="transmembrane region" description="Helical" evidence="2">
    <location>
        <begin position="20"/>
        <end position="42"/>
    </location>
</feature>
<dbReference type="OrthoDB" id="414175at2759"/>
<sequence>MPHTLGSKLKENLRSPSNKFFAGLCQALVIAVLILFAFFVFVSRNTHCQPADCIIPTRRLSHPEPKNSSPKIKSSHFSAQPESDHSSRSPPPVVPVPARARARPNSPSTTNVSHLVFGISAAAKSWKSRQQYIESWWRPNVTRGIVFFDDPPSKDLLPWPSSSPPYRVAENATKFEVYKKHVKPYVVRIVRTVLELFREVKDHSGVRWYILGDDDTVFFLNNLLKVLRKYDHRKYFYIGGTSECTKSNYDFSFDMAYGGGGYALSYPLAAVLVKNLDACINRYPYLYASDQILQFCISELGVSVTFEKGFHQLDLVDDISGLLSAHPQSPLVTLHHLDIVLPIFPQLARNKSLEHLMEAASFDEARMLQQTICYHKGMKWSFSISWGYSAHIYELLLPVSILRKPLETFTPWSLKKRPPDYMFNIRPYEPKQPCDAPHIFYLDTIEKSMTSDTIVTNYVRLEKRKAKTCRLTMRSADYISRIEVVSPAAEPVKNENRGECCDVIQVTNSSTAKVNIRTCRKDELVAPM</sequence>
<reference evidence="3" key="1">
    <citation type="journal article" date="2016" name="Nat. Genet.">
        <title>A high-quality carrot genome assembly provides new insights into carotenoid accumulation and asterid genome evolution.</title>
        <authorList>
            <person name="Iorizzo M."/>
            <person name="Ellison S."/>
            <person name="Senalik D."/>
            <person name="Zeng P."/>
            <person name="Satapoomin P."/>
            <person name="Huang J."/>
            <person name="Bowman M."/>
            <person name="Iovene M."/>
            <person name="Sanseverino W."/>
            <person name="Cavagnaro P."/>
            <person name="Yildiz M."/>
            <person name="Macko-Podgorni A."/>
            <person name="Moranska E."/>
            <person name="Grzebelus E."/>
            <person name="Grzebelus D."/>
            <person name="Ashrafi H."/>
            <person name="Zheng Z."/>
            <person name="Cheng S."/>
            <person name="Spooner D."/>
            <person name="Van Deynze A."/>
            <person name="Simon P."/>
        </authorList>
    </citation>
    <scope>NUCLEOTIDE SEQUENCE</scope>
    <source>
        <tissue evidence="3">Leaf</tissue>
    </source>
</reference>
<dbReference type="PANTHER" id="PTHR10811">
    <property type="entry name" value="FRINGE-RELATED"/>
    <property type="match status" value="1"/>
</dbReference>
<dbReference type="Proteomes" id="UP000077755">
    <property type="component" value="Chromosome 7"/>
</dbReference>
<dbReference type="InterPro" id="IPR006740">
    <property type="entry name" value="DUF604"/>
</dbReference>
<dbReference type="Gramene" id="KZM86345">
    <property type="protein sequence ID" value="KZM86345"/>
    <property type="gene ID" value="DCAR_023479"/>
</dbReference>
<dbReference type="Gene3D" id="3.90.550.50">
    <property type="match status" value="1"/>
</dbReference>
<reference evidence="3" key="2">
    <citation type="submission" date="2022-03" db="EMBL/GenBank/DDBJ databases">
        <title>Draft title - Genomic analysis of global carrot germplasm unveils the trajectory of domestication and the origin of high carotenoid orange carrot.</title>
        <authorList>
            <person name="Iorizzo M."/>
            <person name="Ellison S."/>
            <person name="Senalik D."/>
            <person name="Macko-Podgorni A."/>
            <person name="Grzebelus D."/>
            <person name="Bostan H."/>
            <person name="Rolling W."/>
            <person name="Curaba J."/>
            <person name="Simon P."/>
        </authorList>
    </citation>
    <scope>NUCLEOTIDE SEQUENCE</scope>
    <source>
        <tissue evidence="3">Leaf</tissue>
    </source>
</reference>
<accession>A0A164SMM8</accession>
<dbReference type="KEGG" id="dcr:108195573"/>
<feature type="region of interest" description="Disordered" evidence="1">
    <location>
        <begin position="58"/>
        <end position="110"/>
    </location>
</feature>
<feature type="compositionally biased region" description="Polar residues" evidence="1">
    <location>
        <begin position="66"/>
        <end position="81"/>
    </location>
</feature>
<evidence type="ECO:0000313" key="3">
    <source>
        <dbReference type="EMBL" id="WOH07504.1"/>
    </source>
</evidence>
<keyword evidence="2" id="KW-0472">Membrane</keyword>